<accession>A0A6D2IRM4</accession>
<dbReference type="PANTHER" id="PTHR31672:SF13">
    <property type="entry name" value="F-BOX PROTEIN CPR30-LIKE"/>
    <property type="match status" value="1"/>
</dbReference>
<evidence type="ECO:0000259" key="1">
    <source>
        <dbReference type="SMART" id="SM00256"/>
    </source>
</evidence>
<dbReference type="Pfam" id="PF07734">
    <property type="entry name" value="FBA_1"/>
    <property type="match status" value="1"/>
</dbReference>
<sequence length="372" mass="43299">MAPSKQISAPSLLFELVEEILQRTPIKALFRFKSVSKQWYALFNDKRFFYKHLDHSKEGFMLSVHKSFKLFNVEPKALLSLPKPDELHNCNMIHCDGLLLCSYAKICKDGHETRKLAVWNPVLSRVIWIEPSSTYKTSDVFGFGYDNVSRDNYKILRINYKKAKAPEIEIYEFKSKLWRSVNATLECCPPYKHVSLKGDMYWTSEKNKMVDKKNEMFIQSFDFSTETFKPICCVPNGICVSSDNRVVLSGFGGDRLAILQQHKRVKFEVWVTSKVGDDDGVVSWSKYYNASLRHDPSKVRSSFLTDFILKTNKIMLLYEEIDVRKKDIYTNVYEMGDDGEIKKQVEMMTRRYRSGYRSFCSVYVPSLVPVPE</sequence>
<dbReference type="Pfam" id="PF00646">
    <property type="entry name" value="F-box"/>
    <property type="match status" value="1"/>
</dbReference>
<dbReference type="PANTHER" id="PTHR31672">
    <property type="entry name" value="BNACNNG10540D PROTEIN"/>
    <property type="match status" value="1"/>
</dbReference>
<evidence type="ECO:0000313" key="2">
    <source>
        <dbReference type="EMBL" id="CAA7033132.1"/>
    </source>
</evidence>
<dbReference type="Gene3D" id="1.20.1280.50">
    <property type="match status" value="1"/>
</dbReference>
<proteinExistence type="predicted"/>
<dbReference type="OrthoDB" id="1416298at2759"/>
<feature type="domain" description="F-box" evidence="1">
    <location>
        <begin position="12"/>
        <end position="52"/>
    </location>
</feature>
<keyword evidence="3" id="KW-1185">Reference proteome</keyword>
<dbReference type="AlphaFoldDB" id="A0A6D2IRM4"/>
<dbReference type="InterPro" id="IPR006527">
    <property type="entry name" value="F-box-assoc_dom_typ1"/>
</dbReference>
<dbReference type="InterPro" id="IPR011043">
    <property type="entry name" value="Gal_Oxase/kelch_b-propeller"/>
</dbReference>
<dbReference type="InterPro" id="IPR050796">
    <property type="entry name" value="SCF_F-box_component"/>
</dbReference>
<dbReference type="InterPro" id="IPR036047">
    <property type="entry name" value="F-box-like_dom_sf"/>
</dbReference>
<dbReference type="Proteomes" id="UP000467841">
    <property type="component" value="Unassembled WGS sequence"/>
</dbReference>
<dbReference type="SUPFAM" id="SSF81383">
    <property type="entry name" value="F-box domain"/>
    <property type="match status" value="1"/>
</dbReference>
<dbReference type="SUPFAM" id="SSF50965">
    <property type="entry name" value="Galactose oxidase, central domain"/>
    <property type="match status" value="1"/>
</dbReference>
<evidence type="ECO:0000313" key="3">
    <source>
        <dbReference type="Proteomes" id="UP000467841"/>
    </source>
</evidence>
<reference evidence="2" key="1">
    <citation type="submission" date="2020-01" db="EMBL/GenBank/DDBJ databases">
        <authorList>
            <person name="Mishra B."/>
        </authorList>
    </citation>
    <scope>NUCLEOTIDE SEQUENCE [LARGE SCALE GENOMIC DNA]</scope>
</reference>
<comment type="caution">
    <text evidence="2">The sequence shown here is derived from an EMBL/GenBank/DDBJ whole genome shotgun (WGS) entry which is preliminary data.</text>
</comment>
<dbReference type="CDD" id="cd22157">
    <property type="entry name" value="F-box_AtFBW1-like"/>
    <property type="match status" value="1"/>
</dbReference>
<dbReference type="InterPro" id="IPR001810">
    <property type="entry name" value="F-box_dom"/>
</dbReference>
<dbReference type="NCBIfam" id="TIGR01640">
    <property type="entry name" value="F_box_assoc_1"/>
    <property type="match status" value="1"/>
</dbReference>
<organism evidence="2 3">
    <name type="scientific">Microthlaspi erraticum</name>
    <dbReference type="NCBI Taxonomy" id="1685480"/>
    <lineage>
        <taxon>Eukaryota</taxon>
        <taxon>Viridiplantae</taxon>
        <taxon>Streptophyta</taxon>
        <taxon>Embryophyta</taxon>
        <taxon>Tracheophyta</taxon>
        <taxon>Spermatophyta</taxon>
        <taxon>Magnoliopsida</taxon>
        <taxon>eudicotyledons</taxon>
        <taxon>Gunneridae</taxon>
        <taxon>Pentapetalae</taxon>
        <taxon>rosids</taxon>
        <taxon>malvids</taxon>
        <taxon>Brassicales</taxon>
        <taxon>Brassicaceae</taxon>
        <taxon>Coluteocarpeae</taxon>
        <taxon>Microthlaspi</taxon>
    </lineage>
</organism>
<dbReference type="EMBL" id="CACVBM020001129">
    <property type="protein sequence ID" value="CAA7033132.1"/>
    <property type="molecule type" value="Genomic_DNA"/>
</dbReference>
<dbReference type="InterPro" id="IPR017451">
    <property type="entry name" value="F-box-assoc_interact_dom"/>
</dbReference>
<dbReference type="SMART" id="SM00256">
    <property type="entry name" value="FBOX"/>
    <property type="match status" value="1"/>
</dbReference>
<gene>
    <name evidence="2" type="ORF">MERR_LOCUS20367</name>
</gene>
<protein>
    <recommendedName>
        <fullName evidence="1">F-box domain-containing protein</fullName>
    </recommendedName>
</protein>
<name>A0A6D2IRM4_9BRAS</name>